<dbReference type="AlphaFoldDB" id="A0A173RD61"/>
<feature type="region of interest" description="Disordered" evidence="1">
    <location>
        <begin position="1"/>
        <end position="22"/>
    </location>
</feature>
<keyword evidence="2" id="KW-1133">Transmembrane helix</keyword>
<dbReference type="RefSeq" id="WP_006784633.1">
    <property type="nucleotide sequence ID" value="NZ_CABJBH010000001.1"/>
</dbReference>
<evidence type="ECO:0000256" key="1">
    <source>
        <dbReference type="SAM" id="MobiDB-lite"/>
    </source>
</evidence>
<dbReference type="GeneID" id="60057787"/>
<protein>
    <submittedName>
        <fullName evidence="3">Uncharacterized protein</fullName>
    </submittedName>
</protein>
<evidence type="ECO:0000256" key="2">
    <source>
        <dbReference type="SAM" id="Phobius"/>
    </source>
</evidence>
<sequence>MATEKKKNTTNEKPKTQTSKGKKARSKNEIALYSFIGVLAVVTVLFAYNVISYFYIEPTKAAGKPQYGDRLDGLVTIDQSIINDAQSYGSGLSGVQSVNITVEGMIVYIDVRVDSTTALTTAQANTEKISDYLIDAMDKANANSSQAYNFQLVVANEDPKTLVDTNRAEELDYIKQHDVAIVEQVVGYAEEYPTVANIERANKNIAYMQTSYPEEAAAFQKRVDALTELTAEQEEALGEIPTLEVDKEIKPSSIAEYPSWGTLNPETGKYDWK</sequence>
<feature type="compositionally biased region" description="Basic and acidic residues" evidence="1">
    <location>
        <begin position="1"/>
        <end position="15"/>
    </location>
</feature>
<organism evidence="3 4">
    <name type="scientific">Turicibacter sanguinis</name>
    <dbReference type="NCBI Taxonomy" id="154288"/>
    <lineage>
        <taxon>Bacteria</taxon>
        <taxon>Bacillati</taxon>
        <taxon>Bacillota</taxon>
        <taxon>Erysipelotrichia</taxon>
        <taxon>Erysipelotrichales</taxon>
        <taxon>Turicibacteraceae</taxon>
        <taxon>Turicibacter</taxon>
    </lineage>
</organism>
<keyword evidence="2" id="KW-0812">Transmembrane</keyword>
<dbReference type="OrthoDB" id="1655756at2"/>
<comment type="caution">
    <text evidence="3">The sequence shown here is derived from an EMBL/GenBank/DDBJ whole genome shotgun (WGS) entry which is preliminary data.</text>
</comment>
<reference evidence="3 4" key="1">
    <citation type="journal article" date="2019" name="Nat. Med.">
        <title>A library of human gut bacterial isolates paired with longitudinal multiomics data enables mechanistic microbiome research.</title>
        <authorList>
            <person name="Poyet M."/>
            <person name="Groussin M."/>
            <person name="Gibbons S.M."/>
            <person name="Avila-Pacheco J."/>
            <person name="Jiang X."/>
            <person name="Kearney S.M."/>
            <person name="Perrotta A.R."/>
            <person name="Berdy B."/>
            <person name="Zhao S."/>
            <person name="Lieberman T.D."/>
            <person name="Swanson P.K."/>
            <person name="Smith M."/>
            <person name="Roesemann S."/>
            <person name="Alexander J.E."/>
            <person name="Rich S.A."/>
            <person name="Livny J."/>
            <person name="Vlamakis H."/>
            <person name="Clish C."/>
            <person name="Bullock K."/>
            <person name="Deik A."/>
            <person name="Scott J."/>
            <person name="Pierce K.A."/>
            <person name="Xavier R.J."/>
            <person name="Alm E.J."/>
        </authorList>
    </citation>
    <scope>NUCLEOTIDE SEQUENCE [LARGE SCALE GENOMIC DNA]</scope>
    <source>
        <strain evidence="3 4">BIOML-A198</strain>
    </source>
</reference>
<gene>
    <name evidence="3" type="ORF">GMA92_11000</name>
</gene>
<keyword evidence="2" id="KW-0472">Membrane</keyword>
<evidence type="ECO:0000313" key="3">
    <source>
        <dbReference type="EMBL" id="MTK21942.1"/>
    </source>
</evidence>
<dbReference type="Proteomes" id="UP000487649">
    <property type="component" value="Unassembled WGS sequence"/>
</dbReference>
<name>A0A173RD61_9FIRM</name>
<proteinExistence type="predicted"/>
<accession>A0A173RD61</accession>
<feature type="transmembrane region" description="Helical" evidence="2">
    <location>
        <begin position="30"/>
        <end position="56"/>
    </location>
</feature>
<dbReference type="EMBL" id="WMQE01000026">
    <property type="protein sequence ID" value="MTK21942.1"/>
    <property type="molecule type" value="Genomic_DNA"/>
</dbReference>
<evidence type="ECO:0000313" key="4">
    <source>
        <dbReference type="Proteomes" id="UP000487649"/>
    </source>
</evidence>